<dbReference type="EMBL" id="MLGG01000046">
    <property type="protein sequence ID" value="KAK1451322.1"/>
    <property type="molecule type" value="Genomic_DNA"/>
</dbReference>
<name>A0AAI9U685_9PEZI</name>
<gene>
    <name evidence="2" type="ORF">CMEL01_05896</name>
</gene>
<evidence type="ECO:0000313" key="3">
    <source>
        <dbReference type="Proteomes" id="UP001239795"/>
    </source>
</evidence>
<evidence type="ECO:0000256" key="1">
    <source>
        <dbReference type="SAM" id="MobiDB-lite"/>
    </source>
</evidence>
<evidence type="ECO:0000313" key="2">
    <source>
        <dbReference type="EMBL" id="KAK1451322.1"/>
    </source>
</evidence>
<reference evidence="2 3" key="1">
    <citation type="submission" date="2016-10" db="EMBL/GenBank/DDBJ databases">
        <title>The genome sequence of Colletotrichum fioriniae PJ7.</title>
        <authorList>
            <person name="Baroncelli R."/>
        </authorList>
    </citation>
    <scope>NUCLEOTIDE SEQUENCE [LARGE SCALE GENOMIC DNA]</scope>
    <source>
        <strain evidence="2">Col 31</strain>
    </source>
</reference>
<feature type="region of interest" description="Disordered" evidence="1">
    <location>
        <begin position="196"/>
        <end position="244"/>
    </location>
</feature>
<organism evidence="2 3">
    <name type="scientific">Colletotrichum melonis</name>
    <dbReference type="NCBI Taxonomy" id="1209925"/>
    <lineage>
        <taxon>Eukaryota</taxon>
        <taxon>Fungi</taxon>
        <taxon>Dikarya</taxon>
        <taxon>Ascomycota</taxon>
        <taxon>Pezizomycotina</taxon>
        <taxon>Sordariomycetes</taxon>
        <taxon>Hypocreomycetidae</taxon>
        <taxon>Glomerellales</taxon>
        <taxon>Glomerellaceae</taxon>
        <taxon>Colletotrichum</taxon>
        <taxon>Colletotrichum acutatum species complex</taxon>
    </lineage>
</organism>
<proteinExistence type="predicted"/>
<protein>
    <submittedName>
        <fullName evidence="2">LysM domain-containing protein</fullName>
    </submittedName>
</protein>
<dbReference type="AlphaFoldDB" id="A0AAI9U685"/>
<accession>A0AAI9U685</accession>
<dbReference type="Proteomes" id="UP001239795">
    <property type="component" value="Unassembled WGS sequence"/>
</dbReference>
<dbReference type="InterPro" id="IPR012334">
    <property type="entry name" value="Pectin_lyas_fold"/>
</dbReference>
<keyword evidence="3" id="KW-1185">Reference proteome</keyword>
<comment type="caution">
    <text evidence="2">The sequence shown here is derived from an EMBL/GenBank/DDBJ whole genome shotgun (WGS) entry which is preliminary data.</text>
</comment>
<sequence>MWLWLAAHKIDDPDLEDANHTMVQNSIYVACGLLVESTGATWLYGTASEHMPTPNPPAPSASSVGLFPAYSCAAGDELSGCDASWAVVMHGCEDRIIAGAGLYSWFSAYAQDCIGGQLCQKAHEGAATTVNYPLMTASQDAWMSTITVRPMTLSKLGFEVMTIGGSNVKRDSGSLNRRAFEDFWPVPATTAAWPVVIDNGSDGKESTTSPKAPYPTQPPSIKSGSPPPQNGAWPAKALRPRMAAAVDPNKELNDRLKDWMCRQAAESPSHYDMDMLEWPGKGWKQ</sequence>
<dbReference type="Gene3D" id="2.160.20.10">
    <property type="entry name" value="Single-stranded right-handed beta-helix, Pectin lyase-like"/>
    <property type="match status" value="1"/>
</dbReference>